<dbReference type="InterPro" id="IPR013096">
    <property type="entry name" value="Cupin_2"/>
</dbReference>
<dbReference type="Pfam" id="PF07883">
    <property type="entry name" value="Cupin_2"/>
    <property type="match status" value="1"/>
</dbReference>
<evidence type="ECO:0000313" key="2">
    <source>
        <dbReference type="EMBL" id="MQY20103.1"/>
    </source>
</evidence>
<dbReference type="InterPro" id="IPR014710">
    <property type="entry name" value="RmlC-like_jellyroll"/>
</dbReference>
<reference evidence="2 3" key="1">
    <citation type="submission" date="2019-10" db="EMBL/GenBank/DDBJ databases">
        <title>Nocardia macrotermitis sp. nov. and Nocardia aurantia sp. nov., isolated from the gut of fungus growing-termite Macrotermes natalensis.</title>
        <authorList>
            <person name="Benndorf R."/>
            <person name="Schwitalla J."/>
            <person name="Martin K."/>
            <person name="De Beer W."/>
            <person name="Kaster A.-K."/>
            <person name="Vollmers J."/>
            <person name="Poulsen M."/>
            <person name="Beemelmanns C."/>
        </authorList>
    </citation>
    <scope>NUCLEOTIDE SEQUENCE [LARGE SCALE GENOMIC DNA]</scope>
    <source>
        <strain evidence="2 3">RB20</strain>
    </source>
</reference>
<dbReference type="EMBL" id="WEGK01000006">
    <property type="protein sequence ID" value="MQY20103.1"/>
    <property type="molecule type" value="Genomic_DNA"/>
</dbReference>
<dbReference type="InterPro" id="IPR011051">
    <property type="entry name" value="RmlC_Cupin_sf"/>
</dbReference>
<gene>
    <name evidence="2" type="ORF">NRB20_31990</name>
</gene>
<dbReference type="OrthoDB" id="713485at2"/>
<dbReference type="CDD" id="cd02231">
    <property type="entry name" value="cupin_BLL6423-like"/>
    <property type="match status" value="1"/>
</dbReference>
<evidence type="ECO:0000259" key="1">
    <source>
        <dbReference type="Pfam" id="PF07883"/>
    </source>
</evidence>
<dbReference type="SUPFAM" id="SSF51182">
    <property type="entry name" value="RmlC-like cupins"/>
    <property type="match status" value="1"/>
</dbReference>
<dbReference type="AlphaFoldDB" id="A0A7K0D2Z5"/>
<dbReference type="PANTHER" id="PTHR36156">
    <property type="entry name" value="SLR2101 PROTEIN"/>
    <property type="match status" value="1"/>
</dbReference>
<feature type="domain" description="Cupin type-2" evidence="1">
    <location>
        <begin position="106"/>
        <end position="169"/>
    </location>
</feature>
<accession>A0A7K0D2Z5</accession>
<proteinExistence type="predicted"/>
<name>A0A7K0D2Z5_9NOCA</name>
<dbReference type="PANTHER" id="PTHR36156:SF2">
    <property type="entry name" value="CUPIN TYPE-2 DOMAIN-CONTAINING PROTEIN"/>
    <property type="match status" value="1"/>
</dbReference>
<protein>
    <recommendedName>
        <fullName evidence="1">Cupin type-2 domain-containing protein</fullName>
    </recommendedName>
</protein>
<dbReference type="Gene3D" id="2.60.120.10">
    <property type="entry name" value="Jelly Rolls"/>
    <property type="match status" value="1"/>
</dbReference>
<sequence>MTVRRVVTGHDSEGRSRVVDDRNVEPITSALTPGFAAYRLWGGDEPPTFPDDGSPSAVETYFPPRDGSRFVIITHPPERATPSPDVDAAAASAELERQMPGVTASMEPDGSGMHTTDTMDYLMVVQGEATLELDDGERAVLRAGDVVVQNGTRHVWRNYGTEPCTLVAVSIGADRTPTR</sequence>
<organism evidence="2 3">
    <name type="scientific">Nocardia macrotermitis</name>
    <dbReference type="NCBI Taxonomy" id="2585198"/>
    <lineage>
        <taxon>Bacteria</taxon>
        <taxon>Bacillati</taxon>
        <taxon>Actinomycetota</taxon>
        <taxon>Actinomycetes</taxon>
        <taxon>Mycobacteriales</taxon>
        <taxon>Nocardiaceae</taxon>
        <taxon>Nocardia</taxon>
    </lineage>
</organism>
<evidence type="ECO:0000313" key="3">
    <source>
        <dbReference type="Proteomes" id="UP000438448"/>
    </source>
</evidence>
<dbReference type="Proteomes" id="UP000438448">
    <property type="component" value="Unassembled WGS sequence"/>
</dbReference>
<comment type="caution">
    <text evidence="2">The sequence shown here is derived from an EMBL/GenBank/DDBJ whole genome shotgun (WGS) entry which is preliminary data.</text>
</comment>
<dbReference type="RefSeq" id="WP_153410893.1">
    <property type="nucleotide sequence ID" value="NZ_WEGK01000006.1"/>
</dbReference>
<dbReference type="InterPro" id="IPR047142">
    <property type="entry name" value="OryJ/VirC-like"/>
</dbReference>
<keyword evidence="3" id="KW-1185">Reference proteome</keyword>